<evidence type="ECO:0000256" key="5">
    <source>
        <dbReference type="HAMAP-Rule" id="MF_00378"/>
    </source>
</evidence>
<evidence type="ECO:0000256" key="2">
    <source>
        <dbReference type="ARBA" id="ARBA00022722"/>
    </source>
</evidence>
<dbReference type="PANTHER" id="PTHR30008">
    <property type="entry name" value="EXODEOXYRIBONUCLEASE 7 LARGE SUBUNIT"/>
    <property type="match status" value="1"/>
</dbReference>
<name>A0A542ZC44_9ACTN</name>
<comment type="similarity">
    <text evidence="5 6">Belongs to the XseA family.</text>
</comment>
<evidence type="ECO:0000313" key="9">
    <source>
        <dbReference type="EMBL" id="TQL57849.1"/>
    </source>
</evidence>
<dbReference type="NCBIfam" id="TIGR00237">
    <property type="entry name" value="xseA"/>
    <property type="match status" value="1"/>
</dbReference>
<dbReference type="GO" id="GO:0003676">
    <property type="term" value="F:nucleic acid binding"/>
    <property type="evidence" value="ECO:0007669"/>
    <property type="project" value="InterPro"/>
</dbReference>
<evidence type="ECO:0000256" key="4">
    <source>
        <dbReference type="ARBA" id="ARBA00022839"/>
    </source>
</evidence>
<protein>
    <recommendedName>
        <fullName evidence="5">Exodeoxyribonuclease 7 large subunit</fullName>
        <ecNumber evidence="5">3.1.11.6</ecNumber>
    </recommendedName>
    <alternativeName>
        <fullName evidence="5">Exodeoxyribonuclease VII large subunit</fullName>
        <shortName evidence="5">Exonuclease VII large subunit</shortName>
    </alternativeName>
</protein>
<evidence type="ECO:0000313" key="10">
    <source>
        <dbReference type="Proteomes" id="UP000316196"/>
    </source>
</evidence>
<dbReference type="Pfam" id="PF13742">
    <property type="entry name" value="tRNA_anti_2"/>
    <property type="match status" value="1"/>
</dbReference>
<dbReference type="InterPro" id="IPR003753">
    <property type="entry name" value="Exonuc_VII_L"/>
</dbReference>
<comment type="caution">
    <text evidence="9">The sequence shown here is derived from an EMBL/GenBank/DDBJ whole genome shotgun (WGS) entry which is preliminary data.</text>
</comment>
<dbReference type="GO" id="GO:0006308">
    <property type="term" value="P:DNA catabolic process"/>
    <property type="evidence" value="ECO:0007669"/>
    <property type="project" value="UniProtKB-UniRule"/>
</dbReference>
<reference evidence="9 10" key="1">
    <citation type="submission" date="2019-06" db="EMBL/GenBank/DDBJ databases">
        <title>Sequencing the genomes of 1000 actinobacteria strains.</title>
        <authorList>
            <person name="Klenk H.-P."/>
        </authorList>
    </citation>
    <scope>NUCLEOTIDE SEQUENCE [LARGE SCALE GENOMIC DNA]</scope>
    <source>
        <strain evidence="9 10">DSM 8251</strain>
    </source>
</reference>
<dbReference type="InterPro" id="IPR025824">
    <property type="entry name" value="OB-fold_nuc-bd_dom"/>
</dbReference>
<keyword evidence="4 5" id="KW-0269">Exonuclease</keyword>
<dbReference type="OrthoDB" id="9802795at2"/>
<dbReference type="GO" id="GO:0009318">
    <property type="term" value="C:exodeoxyribonuclease VII complex"/>
    <property type="evidence" value="ECO:0007669"/>
    <property type="project" value="UniProtKB-UniRule"/>
</dbReference>
<feature type="domain" description="Exonuclease VII large subunit C-terminal" evidence="7">
    <location>
        <begin position="127"/>
        <end position="336"/>
    </location>
</feature>
<dbReference type="EMBL" id="VFOR01000002">
    <property type="protein sequence ID" value="TQL57849.1"/>
    <property type="molecule type" value="Genomic_DNA"/>
</dbReference>
<comment type="subcellular location">
    <subcellularLocation>
        <location evidence="5 6">Cytoplasm</location>
    </subcellularLocation>
</comment>
<dbReference type="InterPro" id="IPR020579">
    <property type="entry name" value="Exonuc_VII_lsu_C"/>
</dbReference>
<feature type="domain" description="OB-fold nucleic acid binding" evidence="8">
    <location>
        <begin position="15"/>
        <end position="103"/>
    </location>
</feature>
<dbReference type="GO" id="GO:0008855">
    <property type="term" value="F:exodeoxyribonuclease VII activity"/>
    <property type="evidence" value="ECO:0007669"/>
    <property type="project" value="UniProtKB-UniRule"/>
</dbReference>
<evidence type="ECO:0000256" key="6">
    <source>
        <dbReference type="RuleBase" id="RU004355"/>
    </source>
</evidence>
<keyword evidence="2 5" id="KW-0540">Nuclease</keyword>
<comment type="subunit">
    <text evidence="5">Heterooligomer composed of large and small subunits.</text>
</comment>
<gene>
    <name evidence="5" type="primary">xseA</name>
    <name evidence="9" type="ORF">FB460_1694</name>
</gene>
<dbReference type="AlphaFoldDB" id="A0A542ZC44"/>
<comment type="catalytic activity">
    <reaction evidence="5 6">
        <text>Exonucleolytic cleavage in either 5'- to 3'- or 3'- to 5'-direction to yield nucleoside 5'-phosphates.</text>
        <dbReference type="EC" id="3.1.11.6"/>
    </reaction>
</comment>
<dbReference type="CDD" id="cd04489">
    <property type="entry name" value="ExoVII_LU_OBF"/>
    <property type="match status" value="1"/>
</dbReference>
<evidence type="ECO:0000256" key="3">
    <source>
        <dbReference type="ARBA" id="ARBA00022801"/>
    </source>
</evidence>
<dbReference type="Proteomes" id="UP000316196">
    <property type="component" value="Unassembled WGS sequence"/>
</dbReference>
<accession>A0A542ZC44</accession>
<dbReference type="PANTHER" id="PTHR30008:SF0">
    <property type="entry name" value="EXODEOXYRIBONUCLEASE 7 LARGE SUBUNIT"/>
    <property type="match status" value="1"/>
</dbReference>
<dbReference type="EC" id="3.1.11.6" evidence="5"/>
<evidence type="ECO:0000256" key="1">
    <source>
        <dbReference type="ARBA" id="ARBA00022490"/>
    </source>
</evidence>
<proteinExistence type="inferred from homology"/>
<dbReference type="RefSeq" id="WP_142093676.1">
    <property type="nucleotide sequence ID" value="NZ_BAAAMD010000004.1"/>
</dbReference>
<organism evidence="9 10">
    <name type="scientific">Propioniferax innocua</name>
    <dbReference type="NCBI Taxonomy" id="1753"/>
    <lineage>
        <taxon>Bacteria</taxon>
        <taxon>Bacillati</taxon>
        <taxon>Actinomycetota</taxon>
        <taxon>Actinomycetes</taxon>
        <taxon>Propionibacteriales</taxon>
        <taxon>Propionibacteriaceae</taxon>
        <taxon>Propioniferax</taxon>
    </lineage>
</organism>
<sequence length="413" mass="45291">MGRLQSSPERPQPLREVVAAVQDYINRLGTIWVEGQIIEMNRRRGLVFITLRDADEEVSVSVSATTSVIDSAGPLTEGATVTCLLKATVWRKSGRLSFTCTDLRPSGEGRLLAALEQRKRLLQAEGLFDPRLKKRLPVLPRRIGLITGAHSAAERDVLQNVTLRWPAAAFEVRHSLVQGPSAPAEIIAAIGELDAIDQVDVIIIARGGGSLEDLLAFSDESVVRAVFECQTPVVSAIGHETDTPILDLVADHRASTPTDAAKTVVPDVSEELHQLGLARSAMRRAIDTFVRREQDRLTQLRSRPALQNPLHSFDLRHREITELQRRVGRAIDHHLRAEGTTIDHHLARVRSLSPRATLARGYAIVADGDGAEVTSVESVDTDEALRILLADGQLGVRVQDVARSPRHPQPDDT</sequence>
<dbReference type="Pfam" id="PF02601">
    <property type="entry name" value="Exonuc_VII_L"/>
    <property type="match status" value="1"/>
</dbReference>
<comment type="function">
    <text evidence="5">Bidirectionally degrades single-stranded DNA into large acid-insoluble oligonucleotides, which are then degraded further into small acid-soluble oligonucleotides.</text>
</comment>
<evidence type="ECO:0000259" key="7">
    <source>
        <dbReference type="Pfam" id="PF02601"/>
    </source>
</evidence>
<keyword evidence="3 5" id="KW-0378">Hydrolase</keyword>
<evidence type="ECO:0000259" key="8">
    <source>
        <dbReference type="Pfam" id="PF13742"/>
    </source>
</evidence>
<keyword evidence="10" id="KW-1185">Reference proteome</keyword>
<dbReference type="HAMAP" id="MF_00378">
    <property type="entry name" value="Exonuc_7_L"/>
    <property type="match status" value="1"/>
</dbReference>
<dbReference type="GO" id="GO:0005737">
    <property type="term" value="C:cytoplasm"/>
    <property type="evidence" value="ECO:0007669"/>
    <property type="project" value="UniProtKB-SubCell"/>
</dbReference>
<keyword evidence="1 5" id="KW-0963">Cytoplasm</keyword>